<evidence type="ECO:0000313" key="1">
    <source>
        <dbReference type="EMBL" id="AKH47727.1"/>
    </source>
</evidence>
<dbReference type="EMBL" id="KR029597">
    <property type="protein sequence ID" value="AKH47727.1"/>
    <property type="molecule type" value="Genomic_DNA"/>
</dbReference>
<organism evidence="1">
    <name type="scientific">uncultured marine virus</name>
    <dbReference type="NCBI Taxonomy" id="186617"/>
    <lineage>
        <taxon>Viruses</taxon>
        <taxon>environmental samples</taxon>
    </lineage>
</organism>
<proteinExistence type="predicted"/>
<sequence>MSLSFSVVSLKCVRCHFICNLSNYLTLHHRRSRCSTCSTKLSCNTRIYIITSLSNHWR</sequence>
<reference evidence="1" key="2">
    <citation type="submission" date="2015-03" db="EMBL/GenBank/DDBJ databases">
        <authorList>
            <person name="Chow C.-E.T."/>
            <person name="Winget D.M."/>
            <person name="White R.A.III."/>
            <person name="Hallam S.J."/>
            <person name="Suttle C.A."/>
        </authorList>
    </citation>
    <scope>NUCLEOTIDE SEQUENCE</scope>
    <source>
        <strain evidence="1">Oxic1_2</strain>
    </source>
</reference>
<accession>A0A0F7L8H4</accession>
<protein>
    <submittedName>
        <fullName evidence="1">Uncharacterized protein</fullName>
    </submittedName>
</protein>
<reference evidence="1" key="1">
    <citation type="journal article" date="2015" name="Front. Microbiol.">
        <title>Combining genomic sequencing methods to explore viral diversity and reveal potential virus-host interactions.</title>
        <authorList>
            <person name="Chow C.E."/>
            <person name="Winget D.M."/>
            <person name="White R.A.III."/>
            <person name="Hallam S.J."/>
            <person name="Suttle C.A."/>
        </authorList>
    </citation>
    <scope>NUCLEOTIDE SEQUENCE</scope>
    <source>
        <strain evidence="1">Oxic1_2</strain>
    </source>
</reference>
<name>A0A0F7L8H4_9VIRU</name>